<reference evidence="3" key="1">
    <citation type="submission" date="2016-07" db="EMBL/GenBank/DDBJ databases">
        <authorList>
            <person name="Florea S."/>
            <person name="Webb J.S."/>
            <person name="Jaromczyk J."/>
            <person name="Schardl C.L."/>
        </authorList>
    </citation>
    <scope>NUCLEOTIDE SEQUENCE [LARGE SCALE GENOMIC DNA]</scope>
</reference>
<evidence type="ECO:0000313" key="2">
    <source>
        <dbReference type="EMBL" id="SBV89587.1"/>
    </source>
</evidence>
<dbReference type="GO" id="GO:0003677">
    <property type="term" value="F:DNA binding"/>
    <property type="evidence" value="ECO:0007669"/>
    <property type="project" value="InterPro"/>
</dbReference>
<dbReference type="InterPro" id="IPR002514">
    <property type="entry name" value="Transposase_8"/>
</dbReference>
<gene>
    <name evidence="2" type="ORF">XTGNCPPB3709_3552</name>
</gene>
<dbReference type="AlphaFoldDB" id="A0A1M4IRB9"/>
<organism evidence="2 3">
    <name type="scientific">Xanthomonas graminis pv. graminis</name>
    <dbReference type="NCBI Taxonomy" id="134874"/>
    <lineage>
        <taxon>Bacteria</taxon>
        <taxon>Pseudomonadati</taxon>
        <taxon>Pseudomonadota</taxon>
        <taxon>Gammaproteobacteria</taxon>
        <taxon>Lysobacterales</taxon>
        <taxon>Lysobacteraceae</taxon>
        <taxon>Xanthomonas</taxon>
        <taxon>Xanthomonas translucens group</taxon>
        <taxon>Xanthomonas graminis</taxon>
    </lineage>
</organism>
<dbReference type="RefSeq" id="WP_009584214.1">
    <property type="nucleotide sequence ID" value="NZ_FLTU01000302.1"/>
</dbReference>
<evidence type="ECO:0000313" key="3">
    <source>
        <dbReference type="Proteomes" id="UP000184997"/>
    </source>
</evidence>
<evidence type="ECO:0000256" key="1">
    <source>
        <dbReference type="ARBA" id="ARBA00009964"/>
    </source>
</evidence>
<protein>
    <submittedName>
        <fullName evidence="2">Transposase, partial</fullName>
    </submittedName>
</protein>
<dbReference type="GO" id="GO:0006313">
    <property type="term" value="P:DNA transposition"/>
    <property type="evidence" value="ECO:0007669"/>
    <property type="project" value="InterPro"/>
</dbReference>
<dbReference type="EMBL" id="FLUK01000300">
    <property type="protein sequence ID" value="SBV89587.1"/>
    <property type="molecule type" value="Genomic_DNA"/>
</dbReference>
<dbReference type="Proteomes" id="UP000184997">
    <property type="component" value="Unassembled WGS sequence"/>
</dbReference>
<proteinExistence type="inferred from homology"/>
<name>A0A1M4IRB9_9XANT</name>
<dbReference type="InterPro" id="IPR009057">
    <property type="entry name" value="Homeodomain-like_sf"/>
</dbReference>
<sequence length="72" mass="7890">MSGKRSTDALKIEAIKQVTERGFTVGEVAQRLGIATYSLYAWEASSQVRMSRSGSCQTTTRRFVGCKPRSSA</sequence>
<dbReference type="Pfam" id="PF01527">
    <property type="entry name" value="HTH_Tnp_1"/>
    <property type="match status" value="1"/>
</dbReference>
<dbReference type="GO" id="GO:0004803">
    <property type="term" value="F:transposase activity"/>
    <property type="evidence" value="ECO:0007669"/>
    <property type="project" value="InterPro"/>
</dbReference>
<dbReference type="SUPFAM" id="SSF46689">
    <property type="entry name" value="Homeodomain-like"/>
    <property type="match status" value="1"/>
</dbReference>
<accession>A0A1M4IRB9</accession>
<comment type="similarity">
    <text evidence="1">Belongs to the transposase 8 family.</text>
</comment>